<gene>
    <name evidence="21" type="primary">ribD</name>
    <name evidence="21" type="ORF">G4D64_06200</name>
    <name evidence="20" type="ORF">H1Z61_06235</name>
</gene>
<dbReference type="SUPFAM" id="SSF53927">
    <property type="entry name" value="Cytidine deaminase-like"/>
    <property type="match status" value="1"/>
</dbReference>
<evidence type="ECO:0000256" key="10">
    <source>
        <dbReference type="ARBA" id="ARBA00022857"/>
    </source>
</evidence>
<organism evidence="21 22">
    <name type="scientific">Bacillus aquiflavi</name>
    <dbReference type="NCBI Taxonomy" id="2672567"/>
    <lineage>
        <taxon>Bacteria</taxon>
        <taxon>Bacillati</taxon>
        <taxon>Bacillota</taxon>
        <taxon>Bacilli</taxon>
        <taxon>Bacillales</taxon>
        <taxon>Bacillaceae</taxon>
        <taxon>Bacillus</taxon>
    </lineage>
</organism>
<feature type="binding site" evidence="17">
    <location>
        <position position="291"/>
    </location>
    <ligand>
        <name>substrate</name>
    </ligand>
</feature>
<dbReference type="InterPro" id="IPR002125">
    <property type="entry name" value="CMP_dCMP_dom"/>
</dbReference>
<dbReference type="PROSITE" id="PS51747">
    <property type="entry name" value="CYT_DCMP_DEAMINASES_2"/>
    <property type="match status" value="1"/>
</dbReference>
<name>A0A6B3VVU3_9BACI</name>
<dbReference type="InterPro" id="IPR024072">
    <property type="entry name" value="DHFR-like_dom_sf"/>
</dbReference>
<dbReference type="Proteomes" id="UP000570010">
    <property type="component" value="Unassembled WGS sequence"/>
</dbReference>
<comment type="similarity">
    <text evidence="5 15">In the C-terminal section; belongs to the HTP reductase family.</text>
</comment>
<dbReference type="InterPro" id="IPR016192">
    <property type="entry name" value="APOBEC/CMP_deaminase_Zn-bd"/>
</dbReference>
<dbReference type="EC" id="1.1.1.193" evidence="15"/>
<feature type="domain" description="CMP/dCMP-type deaminase" evidence="19">
    <location>
        <begin position="1"/>
        <end position="123"/>
    </location>
</feature>
<keyword evidence="10 15" id="KW-0521">NADP</keyword>
<dbReference type="Gene3D" id="3.40.430.10">
    <property type="entry name" value="Dihydrofolate Reductase, subunit A"/>
    <property type="match status" value="1"/>
</dbReference>
<dbReference type="NCBIfam" id="TIGR00227">
    <property type="entry name" value="ribD_Cterm"/>
    <property type="match status" value="1"/>
</dbReference>
<accession>A0A6B3VVU3</accession>
<dbReference type="FunFam" id="3.40.140.10:FF:000025">
    <property type="entry name" value="Riboflavin biosynthesis protein RibD"/>
    <property type="match status" value="1"/>
</dbReference>
<evidence type="ECO:0000256" key="2">
    <source>
        <dbReference type="ARBA" id="ARBA00004882"/>
    </source>
</evidence>
<dbReference type="GO" id="GO:0009231">
    <property type="term" value="P:riboflavin biosynthetic process"/>
    <property type="evidence" value="ECO:0007669"/>
    <property type="project" value="UniProtKB-UniPathway"/>
</dbReference>
<dbReference type="GO" id="GO:0008703">
    <property type="term" value="F:5-amino-6-(5-phosphoribosylamino)uracil reductase activity"/>
    <property type="evidence" value="ECO:0007669"/>
    <property type="project" value="UniProtKB-EC"/>
</dbReference>
<dbReference type="SUPFAM" id="SSF53597">
    <property type="entry name" value="Dihydrofolate reductase-like"/>
    <property type="match status" value="1"/>
</dbReference>
<comment type="catalytic activity">
    <reaction evidence="14 15">
        <text>2,5-diamino-6-hydroxy-4-(5-phosphoribosylamino)-pyrimidine + H2O + H(+) = 5-amino-6-(5-phospho-D-ribosylamino)uracil + NH4(+)</text>
        <dbReference type="Rhea" id="RHEA:21868"/>
        <dbReference type="ChEBI" id="CHEBI:15377"/>
        <dbReference type="ChEBI" id="CHEBI:15378"/>
        <dbReference type="ChEBI" id="CHEBI:28938"/>
        <dbReference type="ChEBI" id="CHEBI:58453"/>
        <dbReference type="ChEBI" id="CHEBI:58614"/>
        <dbReference type="EC" id="3.5.4.26"/>
    </reaction>
</comment>
<evidence type="ECO:0000313" key="20">
    <source>
        <dbReference type="EMBL" id="MBA4536755.1"/>
    </source>
</evidence>
<dbReference type="PROSITE" id="PS00903">
    <property type="entry name" value="CYT_DCMP_DEAMINASES_1"/>
    <property type="match status" value="1"/>
</dbReference>
<dbReference type="Gene3D" id="3.40.140.10">
    <property type="entry name" value="Cytidine Deaminase, domain 2"/>
    <property type="match status" value="1"/>
</dbReference>
<feature type="binding site" evidence="17">
    <location>
        <position position="200"/>
    </location>
    <ligand>
        <name>NADP(+)</name>
        <dbReference type="ChEBI" id="CHEBI:58349"/>
    </ligand>
</feature>
<feature type="binding site" evidence="17">
    <location>
        <begin position="293"/>
        <end position="299"/>
    </location>
    <ligand>
        <name>NADP(+)</name>
        <dbReference type="ChEBI" id="CHEBI:58349"/>
    </ligand>
</feature>
<evidence type="ECO:0000256" key="15">
    <source>
        <dbReference type="PIRNR" id="PIRNR006769"/>
    </source>
</evidence>
<dbReference type="InterPro" id="IPR011549">
    <property type="entry name" value="RibD_C"/>
</dbReference>
<keyword evidence="8 15" id="KW-0378">Hydrolase</keyword>
<feature type="binding site" evidence="17">
    <location>
        <position position="204"/>
    </location>
    <ligand>
        <name>substrate</name>
    </ligand>
</feature>
<evidence type="ECO:0000256" key="16">
    <source>
        <dbReference type="PIRSR" id="PIRSR006769-1"/>
    </source>
</evidence>
<evidence type="ECO:0000256" key="3">
    <source>
        <dbReference type="ARBA" id="ARBA00004910"/>
    </source>
</evidence>
<evidence type="ECO:0000256" key="14">
    <source>
        <dbReference type="ARBA" id="ARBA00049886"/>
    </source>
</evidence>
<feature type="binding site" evidence="17">
    <location>
        <position position="168"/>
    </location>
    <ligand>
        <name>substrate</name>
    </ligand>
</feature>
<evidence type="ECO:0000256" key="13">
    <source>
        <dbReference type="ARBA" id="ARBA00049861"/>
    </source>
</evidence>
<feature type="active site" description="Proton donor" evidence="16">
    <location>
        <position position="52"/>
    </location>
</feature>
<evidence type="ECO:0000256" key="5">
    <source>
        <dbReference type="ARBA" id="ARBA00007417"/>
    </source>
</evidence>
<evidence type="ECO:0000256" key="6">
    <source>
        <dbReference type="ARBA" id="ARBA00022619"/>
    </source>
</evidence>
<evidence type="ECO:0000256" key="11">
    <source>
        <dbReference type="ARBA" id="ARBA00023002"/>
    </source>
</evidence>
<dbReference type="InterPro" id="IPR002734">
    <property type="entry name" value="RibDG_C"/>
</dbReference>
<dbReference type="Pfam" id="PF01872">
    <property type="entry name" value="RibD_C"/>
    <property type="match status" value="1"/>
</dbReference>
<feature type="binding site" evidence="18">
    <location>
        <position position="75"/>
    </location>
    <ligand>
        <name>Zn(2+)</name>
        <dbReference type="ChEBI" id="CHEBI:29105"/>
        <note>catalytic</note>
    </ligand>
</feature>
<comment type="function">
    <text evidence="1 15">Converts 2,5-diamino-6-(ribosylamino)-4(3h)-pyrimidinone 5'-phosphate into 5-amino-6-(ribosylamino)-2,4(1h,3h)-pyrimidinedione 5'-phosphate.</text>
</comment>
<evidence type="ECO:0000256" key="17">
    <source>
        <dbReference type="PIRSR" id="PIRSR006769-2"/>
    </source>
</evidence>
<dbReference type="PANTHER" id="PTHR38011">
    <property type="entry name" value="DIHYDROFOLATE REDUCTASE FAMILY PROTEIN (AFU_ORTHOLOGUE AFUA_8G06820)"/>
    <property type="match status" value="1"/>
</dbReference>
<reference evidence="20 23" key="2">
    <citation type="submission" date="2020-07" db="EMBL/GenBank/DDBJ databases">
        <authorList>
            <person name="Feng H."/>
        </authorList>
    </citation>
    <scope>NUCLEOTIDE SEQUENCE [LARGE SCALE GENOMIC DNA]</scope>
    <source>
        <strain evidence="20">S-12</strain>
        <strain evidence="23">s-12</strain>
    </source>
</reference>
<keyword evidence="12" id="KW-0511">Multifunctional enzyme</keyword>
<dbReference type="PANTHER" id="PTHR38011:SF7">
    <property type="entry name" value="2,5-DIAMINO-6-RIBOSYLAMINO-4(3H)-PYRIMIDINONE 5'-PHOSPHATE REDUCTASE"/>
    <property type="match status" value="1"/>
</dbReference>
<reference evidence="21 22" key="1">
    <citation type="submission" date="2020-02" db="EMBL/GenBank/DDBJ databases">
        <title>Bacillus aquiflavi sp. nov., isolated from yellow water of strong flavor Chinese baijiu in Yibin region of China.</title>
        <authorList>
            <person name="Xie J."/>
        </authorList>
    </citation>
    <scope>NUCLEOTIDE SEQUENCE [LARGE SCALE GENOMIC DNA]</scope>
    <source>
        <strain evidence="21 22">3H-10</strain>
    </source>
</reference>
<dbReference type="InterPro" id="IPR016193">
    <property type="entry name" value="Cytidine_deaminase-like"/>
</dbReference>
<comment type="similarity">
    <text evidence="4 15">In the N-terminal section; belongs to the cytidine and deoxycytidylate deaminase family.</text>
</comment>
<dbReference type="GO" id="GO:0008835">
    <property type="term" value="F:diaminohydroxyphosphoribosylaminopyrimidine deaminase activity"/>
    <property type="evidence" value="ECO:0007669"/>
    <property type="project" value="UniProtKB-EC"/>
</dbReference>
<dbReference type="EC" id="3.5.4.26" evidence="15"/>
<dbReference type="AlphaFoldDB" id="A0A6B3VVU3"/>
<feature type="binding site" evidence="18">
    <location>
        <position position="84"/>
    </location>
    <ligand>
        <name>Zn(2+)</name>
        <dbReference type="ChEBI" id="CHEBI:29105"/>
        <note>catalytic</note>
    </ligand>
</feature>
<evidence type="ECO:0000256" key="4">
    <source>
        <dbReference type="ARBA" id="ARBA00005259"/>
    </source>
</evidence>
<comment type="catalytic activity">
    <reaction evidence="13 15">
        <text>5-amino-6-(5-phospho-D-ribitylamino)uracil + NADP(+) = 5-amino-6-(5-phospho-D-ribosylamino)uracil + NADPH + H(+)</text>
        <dbReference type="Rhea" id="RHEA:17845"/>
        <dbReference type="ChEBI" id="CHEBI:15378"/>
        <dbReference type="ChEBI" id="CHEBI:57783"/>
        <dbReference type="ChEBI" id="CHEBI:58349"/>
        <dbReference type="ChEBI" id="CHEBI:58421"/>
        <dbReference type="ChEBI" id="CHEBI:58453"/>
        <dbReference type="EC" id="1.1.1.193"/>
    </reaction>
</comment>
<feature type="binding site" evidence="17">
    <location>
        <position position="222"/>
    </location>
    <ligand>
        <name>NADP(+)</name>
        <dbReference type="ChEBI" id="CHEBI:58349"/>
    </ligand>
</feature>
<evidence type="ECO:0000313" key="23">
    <source>
        <dbReference type="Proteomes" id="UP000570010"/>
    </source>
</evidence>
<evidence type="ECO:0000256" key="9">
    <source>
        <dbReference type="ARBA" id="ARBA00022833"/>
    </source>
</evidence>
<dbReference type="Pfam" id="PF00383">
    <property type="entry name" value="dCMP_cyt_deam_1"/>
    <property type="match status" value="1"/>
</dbReference>
<evidence type="ECO:0000256" key="18">
    <source>
        <dbReference type="PIRSR" id="PIRSR006769-3"/>
    </source>
</evidence>
<keyword evidence="9 15" id="KW-0862">Zinc</keyword>
<proteinExistence type="inferred from homology"/>
<dbReference type="CDD" id="cd01284">
    <property type="entry name" value="Riboflavin_deaminase-reductase"/>
    <property type="match status" value="1"/>
</dbReference>
<evidence type="ECO:0000313" key="22">
    <source>
        <dbReference type="Proteomes" id="UP000472971"/>
    </source>
</evidence>
<feature type="binding site" evidence="17">
    <location>
        <position position="184"/>
    </location>
    <ligand>
        <name>substrate</name>
    </ligand>
</feature>
<dbReference type="InterPro" id="IPR004794">
    <property type="entry name" value="Eubact_RibD"/>
</dbReference>
<evidence type="ECO:0000313" key="21">
    <source>
        <dbReference type="EMBL" id="NEY81122.1"/>
    </source>
</evidence>
<dbReference type="GO" id="GO:0008270">
    <property type="term" value="F:zinc ion binding"/>
    <property type="evidence" value="ECO:0007669"/>
    <property type="project" value="InterPro"/>
</dbReference>
<feature type="binding site" evidence="17">
    <location>
        <position position="196"/>
    </location>
    <ligand>
        <name>NADP(+)</name>
        <dbReference type="ChEBI" id="CHEBI:58349"/>
    </ligand>
</feature>
<feature type="binding site" evidence="17">
    <location>
        <position position="170"/>
    </location>
    <ligand>
        <name>NADP(+)</name>
        <dbReference type="ChEBI" id="CHEBI:58349"/>
    </ligand>
</feature>
<feature type="binding site" evidence="17">
    <location>
        <position position="207"/>
    </location>
    <ligand>
        <name>substrate</name>
    </ligand>
</feature>
<comment type="pathway">
    <text evidence="2 15">Cofactor biosynthesis; riboflavin biosynthesis; 5-amino-6-(D-ribitylamino)uracil from GTP: step 2/4.</text>
</comment>
<comment type="pathway">
    <text evidence="3 15">Cofactor biosynthesis; riboflavin biosynthesis; 5-amino-6-(D-ribitylamino)uracil from GTP: step 3/4.</text>
</comment>
<comment type="caution">
    <text evidence="21">The sequence shown here is derived from an EMBL/GenBank/DDBJ whole genome shotgun (WGS) entry which is preliminary data.</text>
</comment>
<keyword evidence="6 15" id="KW-0686">Riboflavin biosynthesis</keyword>
<evidence type="ECO:0000259" key="19">
    <source>
        <dbReference type="PROSITE" id="PS51747"/>
    </source>
</evidence>
<dbReference type="RefSeq" id="WP_163241259.1">
    <property type="nucleotide sequence ID" value="NZ_CP082780.1"/>
</dbReference>
<dbReference type="PIRSF" id="PIRSF006769">
    <property type="entry name" value="RibD"/>
    <property type="match status" value="1"/>
</dbReference>
<dbReference type="EMBL" id="JAAIWN010000011">
    <property type="protein sequence ID" value="NEY81122.1"/>
    <property type="molecule type" value="Genomic_DNA"/>
</dbReference>
<keyword evidence="11 15" id="KW-0560">Oxidoreductase</keyword>
<evidence type="ECO:0000256" key="12">
    <source>
        <dbReference type="ARBA" id="ARBA00023268"/>
    </source>
</evidence>
<keyword evidence="22" id="KW-1185">Reference proteome</keyword>
<feature type="binding site" evidence="18">
    <location>
        <position position="50"/>
    </location>
    <ligand>
        <name>Zn(2+)</name>
        <dbReference type="ChEBI" id="CHEBI:29105"/>
        <note>catalytic</note>
    </ligand>
</feature>
<dbReference type="NCBIfam" id="TIGR00326">
    <property type="entry name" value="eubact_ribD"/>
    <property type="match status" value="1"/>
</dbReference>
<protein>
    <recommendedName>
        <fullName evidence="15">Riboflavin biosynthesis protein RibD</fullName>
    </recommendedName>
    <domain>
        <recommendedName>
            <fullName evidence="15">Diaminohydroxyphosphoribosylaminopyrimidine deaminase</fullName>
            <shortName evidence="15">DRAP deaminase</shortName>
            <ecNumber evidence="15">3.5.4.26</ecNumber>
        </recommendedName>
        <alternativeName>
            <fullName evidence="15">Riboflavin-specific deaminase</fullName>
        </alternativeName>
    </domain>
    <domain>
        <recommendedName>
            <fullName evidence="15">5-amino-6-(5-phosphoribosylamino)uracil reductase</fullName>
            <ecNumber evidence="15">1.1.1.193</ecNumber>
        </recommendedName>
        <alternativeName>
            <fullName evidence="15">HTP reductase</fullName>
        </alternativeName>
    </domain>
</protein>
<evidence type="ECO:0000256" key="8">
    <source>
        <dbReference type="ARBA" id="ARBA00022801"/>
    </source>
</evidence>
<comment type="cofactor">
    <cofactor evidence="15 18">
        <name>Zn(2+)</name>
        <dbReference type="ChEBI" id="CHEBI:29105"/>
    </cofactor>
    <text evidence="15 18">Binds 1 zinc ion.</text>
</comment>
<feature type="binding site" evidence="17">
    <location>
        <position position="154"/>
    </location>
    <ligand>
        <name>NADP(+)</name>
        <dbReference type="ChEBI" id="CHEBI:58349"/>
    </ligand>
</feature>
<evidence type="ECO:0000256" key="1">
    <source>
        <dbReference type="ARBA" id="ARBA00002151"/>
    </source>
</evidence>
<evidence type="ECO:0000256" key="7">
    <source>
        <dbReference type="ARBA" id="ARBA00022723"/>
    </source>
</evidence>
<dbReference type="InterPro" id="IPR050765">
    <property type="entry name" value="Riboflavin_Biosynth_HTPR"/>
</dbReference>
<dbReference type="UniPathway" id="UPA00275">
    <property type="reaction ID" value="UER00401"/>
</dbReference>
<dbReference type="Proteomes" id="UP000472971">
    <property type="component" value="Unassembled WGS sequence"/>
</dbReference>
<keyword evidence="7 15" id="KW-0479">Metal-binding</keyword>
<sequence length="366" mass="39520">MQEYEYMKLALSLARAAEGQTSPNPLVGAVVVKNGNILGMGAHLRAGTPHAEVHAIRAAGVEASGSDLYVTLEPCSHHGKTPPCTELIIEAGIKRVIVATQDPNPLVAGKGIERLRSAGIEVEVGLCKGEADNMNKPFFHFIKTRQPFVTLKAGLSLDGKTAASSGDSKWITSSEARLDVHELRHKHDAILVGINTVLTDDPLLTTRLPRGGKNPNRIILDTQLRTPLNARIVEDRSAKTIIITGENIDTQKKYALKQKGVEVISLSSKTISLQDVLFELGKKNIMSLLVEGGGEVHASFIKEQVYQQIIFYVAPLLIGGKQSFPVIGGNGATVMKEAEKLTFISIEKIGSDLKITAIPREKDSDV</sequence>
<dbReference type="GO" id="GO:0050661">
    <property type="term" value="F:NADP binding"/>
    <property type="evidence" value="ECO:0007669"/>
    <property type="project" value="InterPro"/>
</dbReference>
<dbReference type="EMBL" id="JACEIO010000011">
    <property type="protein sequence ID" value="MBA4536755.1"/>
    <property type="molecule type" value="Genomic_DNA"/>
</dbReference>